<dbReference type="EMBL" id="VTER01000008">
    <property type="protein sequence ID" value="TYS46348.1"/>
    <property type="molecule type" value="Genomic_DNA"/>
</dbReference>
<feature type="transmembrane region" description="Helical" evidence="1">
    <location>
        <begin position="31"/>
        <end position="55"/>
    </location>
</feature>
<feature type="transmembrane region" description="Helical" evidence="1">
    <location>
        <begin position="67"/>
        <end position="85"/>
    </location>
</feature>
<feature type="transmembrane region" description="Helical" evidence="1">
    <location>
        <begin position="97"/>
        <end position="115"/>
    </location>
</feature>
<comment type="caution">
    <text evidence="2">The sequence shown here is derived from an EMBL/GenBank/DDBJ whole genome shotgun (WGS) entry which is preliminary data.</text>
</comment>
<feature type="transmembrane region" description="Helical" evidence="1">
    <location>
        <begin position="127"/>
        <end position="151"/>
    </location>
</feature>
<protein>
    <submittedName>
        <fullName evidence="2">Uncharacterized protein</fullName>
    </submittedName>
</protein>
<evidence type="ECO:0000256" key="1">
    <source>
        <dbReference type="SAM" id="Phobius"/>
    </source>
</evidence>
<reference evidence="2 3" key="1">
    <citation type="submission" date="2019-08" db="EMBL/GenBank/DDBJ databases">
        <title>Bacillus genomes from the desert of Cuatro Cienegas, Coahuila.</title>
        <authorList>
            <person name="Olmedo-Alvarez G."/>
        </authorList>
    </citation>
    <scope>NUCLEOTIDE SEQUENCE [LARGE SCALE GENOMIC DNA]</scope>
    <source>
        <strain evidence="2 3">CH446_14T</strain>
    </source>
</reference>
<name>A0A5D4R927_9BACI</name>
<evidence type="ECO:0000313" key="3">
    <source>
        <dbReference type="Proteomes" id="UP000322139"/>
    </source>
</evidence>
<dbReference type="Proteomes" id="UP000322139">
    <property type="component" value="Unassembled WGS sequence"/>
</dbReference>
<organism evidence="2 3">
    <name type="scientific">Bacillus infantis</name>
    <dbReference type="NCBI Taxonomy" id="324767"/>
    <lineage>
        <taxon>Bacteria</taxon>
        <taxon>Bacillati</taxon>
        <taxon>Bacillota</taxon>
        <taxon>Bacilli</taxon>
        <taxon>Bacillales</taxon>
        <taxon>Bacillaceae</taxon>
        <taxon>Bacillus</taxon>
    </lineage>
</organism>
<keyword evidence="1" id="KW-0472">Membrane</keyword>
<dbReference type="AlphaFoldDB" id="A0A5D4R927"/>
<proteinExistence type="predicted"/>
<evidence type="ECO:0000313" key="2">
    <source>
        <dbReference type="EMBL" id="TYS46348.1"/>
    </source>
</evidence>
<sequence>MKKVGKLEAIFWSIALPGFSQLLTGHYVKGVLFVALEVLINVFSNFNLAIMHSFLWEIDKAAAVLDYQWLMFYPCLYMFAMWDAYKEAMPAQEELSFLPFVFGAYFVTVGLMYSVKLKLFGILFGPVFLPMIFLIPGLAAGFALRALLLFLRRKAA</sequence>
<accession>A0A5D4R927</accession>
<keyword evidence="1" id="KW-0812">Transmembrane</keyword>
<gene>
    <name evidence="2" type="ORF">FZD51_17385</name>
</gene>
<dbReference type="RefSeq" id="WP_148975925.1">
    <property type="nucleotide sequence ID" value="NZ_JBNILB010000025.1"/>
</dbReference>
<keyword evidence="1" id="KW-1133">Transmembrane helix</keyword>